<name>A0A9N9BZN3_FUNMO</name>
<protein>
    <submittedName>
        <fullName evidence="1">1236_t:CDS:1</fullName>
    </submittedName>
</protein>
<reference evidence="1" key="1">
    <citation type="submission" date="2021-06" db="EMBL/GenBank/DDBJ databases">
        <authorList>
            <person name="Kallberg Y."/>
            <person name="Tangrot J."/>
            <person name="Rosling A."/>
        </authorList>
    </citation>
    <scope>NUCLEOTIDE SEQUENCE</scope>
    <source>
        <strain evidence="1">87-6 pot B 2015</strain>
    </source>
</reference>
<dbReference type="AlphaFoldDB" id="A0A9N9BZN3"/>
<dbReference type="Proteomes" id="UP000789375">
    <property type="component" value="Unassembled WGS sequence"/>
</dbReference>
<proteinExistence type="predicted"/>
<organism evidence="1 2">
    <name type="scientific">Funneliformis mosseae</name>
    <name type="common">Endomycorrhizal fungus</name>
    <name type="synonym">Glomus mosseae</name>
    <dbReference type="NCBI Taxonomy" id="27381"/>
    <lineage>
        <taxon>Eukaryota</taxon>
        <taxon>Fungi</taxon>
        <taxon>Fungi incertae sedis</taxon>
        <taxon>Mucoromycota</taxon>
        <taxon>Glomeromycotina</taxon>
        <taxon>Glomeromycetes</taxon>
        <taxon>Glomerales</taxon>
        <taxon>Glomeraceae</taxon>
        <taxon>Funneliformis</taxon>
    </lineage>
</organism>
<dbReference type="EMBL" id="CAJVPP010002062">
    <property type="protein sequence ID" value="CAG8585502.1"/>
    <property type="molecule type" value="Genomic_DNA"/>
</dbReference>
<evidence type="ECO:0000313" key="1">
    <source>
        <dbReference type="EMBL" id="CAG8585502.1"/>
    </source>
</evidence>
<comment type="caution">
    <text evidence="1">The sequence shown here is derived from an EMBL/GenBank/DDBJ whole genome shotgun (WGS) entry which is preliminary data.</text>
</comment>
<evidence type="ECO:0000313" key="2">
    <source>
        <dbReference type="Proteomes" id="UP000789375"/>
    </source>
</evidence>
<keyword evidence="2" id="KW-1185">Reference proteome</keyword>
<accession>A0A9N9BZN3</accession>
<sequence>THPNTLGFTIQYYQKIKKFKEFERESQQRIVKPRIKYATGVTLGRSRVVTFSQFLPIL</sequence>
<feature type="non-terminal residue" evidence="1">
    <location>
        <position position="58"/>
    </location>
</feature>
<gene>
    <name evidence="1" type="ORF">FMOSSE_LOCUS8168</name>
</gene>